<proteinExistence type="predicted"/>
<sequence>MGPKDCLEFCIIFGLESWSFGLVLEKFRSRTSLINRDWGITRA</sequence>
<dbReference type="Proteomes" id="UP000580250">
    <property type="component" value="Unassembled WGS sequence"/>
</dbReference>
<dbReference type="AlphaFoldDB" id="A0A6V7W1Y8"/>
<evidence type="ECO:0000313" key="2">
    <source>
        <dbReference type="Proteomes" id="UP000580250"/>
    </source>
</evidence>
<protein>
    <submittedName>
        <fullName evidence="1">Uncharacterized protein</fullName>
    </submittedName>
</protein>
<reference evidence="1 2" key="1">
    <citation type="submission" date="2020-08" db="EMBL/GenBank/DDBJ databases">
        <authorList>
            <person name="Koutsovoulos G."/>
            <person name="Danchin GJ E."/>
        </authorList>
    </citation>
    <scope>NUCLEOTIDE SEQUENCE [LARGE SCALE GENOMIC DNA]</scope>
</reference>
<dbReference type="EMBL" id="CAJEWN010000392">
    <property type="protein sequence ID" value="CAD2181143.1"/>
    <property type="molecule type" value="Genomic_DNA"/>
</dbReference>
<accession>A0A6V7W1Y8</accession>
<comment type="caution">
    <text evidence="1">The sequence shown here is derived from an EMBL/GenBank/DDBJ whole genome shotgun (WGS) entry which is preliminary data.</text>
</comment>
<evidence type="ECO:0000313" key="1">
    <source>
        <dbReference type="EMBL" id="CAD2181143.1"/>
    </source>
</evidence>
<organism evidence="1 2">
    <name type="scientific">Meloidogyne enterolobii</name>
    <name type="common">Root-knot nematode worm</name>
    <name type="synonym">Meloidogyne mayaguensis</name>
    <dbReference type="NCBI Taxonomy" id="390850"/>
    <lineage>
        <taxon>Eukaryota</taxon>
        <taxon>Metazoa</taxon>
        <taxon>Ecdysozoa</taxon>
        <taxon>Nematoda</taxon>
        <taxon>Chromadorea</taxon>
        <taxon>Rhabditida</taxon>
        <taxon>Tylenchina</taxon>
        <taxon>Tylenchomorpha</taxon>
        <taxon>Tylenchoidea</taxon>
        <taxon>Meloidogynidae</taxon>
        <taxon>Meloidogyninae</taxon>
        <taxon>Meloidogyne</taxon>
    </lineage>
</organism>
<name>A0A6V7W1Y8_MELEN</name>
<gene>
    <name evidence="1" type="ORF">MENT_LOCUS33270</name>
</gene>